<dbReference type="AlphaFoldDB" id="A0A1G2LN40"/>
<feature type="transmembrane region" description="Helical" evidence="3">
    <location>
        <begin position="146"/>
        <end position="164"/>
    </location>
</feature>
<dbReference type="Pfam" id="PF13174">
    <property type="entry name" value="TPR_6"/>
    <property type="match status" value="1"/>
</dbReference>
<keyword evidence="1" id="KW-0677">Repeat</keyword>
<evidence type="ECO:0000313" key="4">
    <source>
        <dbReference type="EMBL" id="OHA13028.1"/>
    </source>
</evidence>
<organism evidence="4 5">
    <name type="scientific">Candidatus Sungbacteria bacterium RIFCSPLOWO2_12_FULL_41_11</name>
    <dbReference type="NCBI Taxonomy" id="1802286"/>
    <lineage>
        <taxon>Bacteria</taxon>
        <taxon>Candidatus Sungiibacteriota</taxon>
    </lineage>
</organism>
<dbReference type="Proteomes" id="UP000177171">
    <property type="component" value="Unassembled WGS sequence"/>
</dbReference>
<dbReference type="Pfam" id="PF14559">
    <property type="entry name" value="TPR_19"/>
    <property type="match status" value="1"/>
</dbReference>
<keyword evidence="3" id="KW-1133">Transmembrane helix</keyword>
<feature type="transmembrane region" description="Helical" evidence="3">
    <location>
        <begin position="198"/>
        <end position="229"/>
    </location>
</feature>
<evidence type="ECO:0000313" key="5">
    <source>
        <dbReference type="Proteomes" id="UP000177171"/>
    </source>
</evidence>
<feature type="transmembrane region" description="Helical" evidence="3">
    <location>
        <begin position="344"/>
        <end position="363"/>
    </location>
</feature>
<feature type="transmembrane region" description="Helical" evidence="3">
    <location>
        <begin position="375"/>
        <end position="399"/>
    </location>
</feature>
<proteinExistence type="predicted"/>
<sequence length="688" mass="79839">MYQNLIQSQNAYIIDIMDNVKEFYGMHKNIVLPAIIFIAVFSLFSRSLQNNFVYDDKFRIVANQTIKKTINPIYYFTHPDAGRPLDGIEPDVYRPLSLWFLSLEYKMFGSDPFYYHLLNLLIHSGNAVLFFLLLKKILGKEFMAAFGALLFGVHPVTTESAAWAIQQNNLWSWFFALLVLNSAFSKSNKFFNKNRIKLLMLAILSFVSVFSKEQAVVLPFIYFLCLFYFKSGIFHTFKDIFKSGWKEFGAIIFPVVLYILFRAIFMGSFVQQEPWGSGRYSIFLTMVNGFVYYLKLLVWPYPLSVNYDAFPIVRGLADNYVIFSIFILALIIFTAIILWRRLPLFSLGIFWIFVVLLPVSNFILPTKQIINERFIYFALPGFIISVLGLFSYQARILFFEQTKHSNILKNIGMFCERKRVNYIGYAILIAAAVLIILTAFSTLTFMRLGDWKNELTLWEHEIAIKPNDWRNQKNYAWALESENKTKESIKHYEFSLELAHNSDLALKSVNVWAIAYIRANKPQKAVEIISEALKDFPDNDALLYTLGQAHLKNKQYGEAEKIFLRLSEKNNDEDVALFFAVLSQKLEGKKDEEKINIAKIKNPRFREQALLLIQGREKMLEKKWQEAVSLFITGLKITQSPIIEPYLWLAESFEKSGEKEKALAVYDLTLSVYPLSIDALQGIKRMEQ</sequence>
<reference evidence="4 5" key="1">
    <citation type="journal article" date="2016" name="Nat. Commun.">
        <title>Thousands of microbial genomes shed light on interconnected biogeochemical processes in an aquifer system.</title>
        <authorList>
            <person name="Anantharaman K."/>
            <person name="Brown C.T."/>
            <person name="Hug L.A."/>
            <person name="Sharon I."/>
            <person name="Castelle C.J."/>
            <person name="Probst A.J."/>
            <person name="Thomas B.C."/>
            <person name="Singh A."/>
            <person name="Wilkins M.J."/>
            <person name="Karaoz U."/>
            <person name="Brodie E.L."/>
            <person name="Williams K.H."/>
            <person name="Hubbard S.S."/>
            <person name="Banfield J.F."/>
        </authorList>
    </citation>
    <scope>NUCLEOTIDE SEQUENCE [LARGE SCALE GENOMIC DNA]</scope>
</reference>
<evidence type="ECO:0000256" key="2">
    <source>
        <dbReference type="ARBA" id="ARBA00022803"/>
    </source>
</evidence>
<dbReference type="InterPro" id="IPR052346">
    <property type="entry name" value="O-mannosyl-transferase_TMTC"/>
</dbReference>
<protein>
    <submittedName>
        <fullName evidence="4">Uncharacterized protein</fullName>
    </submittedName>
</protein>
<dbReference type="Gene3D" id="1.25.40.10">
    <property type="entry name" value="Tetratricopeptide repeat domain"/>
    <property type="match status" value="1"/>
</dbReference>
<feature type="transmembrane region" description="Helical" evidence="3">
    <location>
        <begin position="170"/>
        <end position="186"/>
    </location>
</feature>
<feature type="transmembrane region" description="Helical" evidence="3">
    <location>
        <begin position="30"/>
        <end position="48"/>
    </location>
</feature>
<dbReference type="PANTHER" id="PTHR44227:SF3">
    <property type="entry name" value="PROTEIN O-MANNOSYL-TRANSFERASE TMTC4"/>
    <property type="match status" value="1"/>
</dbReference>
<keyword evidence="2" id="KW-0802">TPR repeat</keyword>
<dbReference type="SUPFAM" id="SSF48452">
    <property type="entry name" value="TPR-like"/>
    <property type="match status" value="2"/>
</dbReference>
<keyword evidence="3" id="KW-0812">Transmembrane</keyword>
<dbReference type="PANTHER" id="PTHR44227">
    <property type="match status" value="1"/>
</dbReference>
<comment type="caution">
    <text evidence="4">The sequence shown here is derived from an EMBL/GenBank/DDBJ whole genome shotgun (WGS) entry which is preliminary data.</text>
</comment>
<evidence type="ECO:0000256" key="3">
    <source>
        <dbReference type="SAM" id="Phobius"/>
    </source>
</evidence>
<feature type="transmembrane region" description="Helical" evidence="3">
    <location>
        <begin position="282"/>
        <end position="301"/>
    </location>
</feature>
<gene>
    <name evidence="4" type="ORF">A3G49_04810</name>
</gene>
<dbReference type="SMART" id="SM00028">
    <property type="entry name" value="TPR"/>
    <property type="match status" value="4"/>
</dbReference>
<feature type="transmembrane region" description="Helical" evidence="3">
    <location>
        <begin position="321"/>
        <end position="339"/>
    </location>
</feature>
<evidence type="ECO:0000256" key="1">
    <source>
        <dbReference type="ARBA" id="ARBA00022737"/>
    </source>
</evidence>
<feature type="transmembrane region" description="Helical" evidence="3">
    <location>
        <begin position="420"/>
        <end position="440"/>
    </location>
</feature>
<dbReference type="InterPro" id="IPR011990">
    <property type="entry name" value="TPR-like_helical_dom_sf"/>
</dbReference>
<name>A0A1G2LN40_9BACT</name>
<accession>A0A1G2LN40</accession>
<feature type="transmembrane region" description="Helical" evidence="3">
    <location>
        <begin position="113"/>
        <end position="134"/>
    </location>
</feature>
<dbReference type="EMBL" id="MHQY01000035">
    <property type="protein sequence ID" value="OHA13028.1"/>
    <property type="molecule type" value="Genomic_DNA"/>
</dbReference>
<keyword evidence="3" id="KW-0472">Membrane</keyword>
<feature type="transmembrane region" description="Helical" evidence="3">
    <location>
        <begin position="249"/>
        <end position="270"/>
    </location>
</feature>
<dbReference type="InterPro" id="IPR019734">
    <property type="entry name" value="TPR_rpt"/>
</dbReference>